<dbReference type="CDD" id="cd00093">
    <property type="entry name" value="HTH_XRE"/>
    <property type="match status" value="1"/>
</dbReference>
<dbReference type="SUPFAM" id="SSF47413">
    <property type="entry name" value="lambda repressor-like DNA-binding domains"/>
    <property type="match status" value="1"/>
</dbReference>
<dbReference type="OMA" id="ERINFWE"/>
<dbReference type="InterPro" id="IPR010359">
    <property type="entry name" value="IrrE_HExxH"/>
</dbReference>
<dbReference type="SMART" id="SM00530">
    <property type="entry name" value="HTH_XRE"/>
    <property type="match status" value="1"/>
</dbReference>
<dbReference type="OrthoDB" id="9794834at2"/>
<dbReference type="PANTHER" id="PTHR43236">
    <property type="entry name" value="ANTITOXIN HIGA1"/>
    <property type="match status" value="1"/>
</dbReference>
<reference evidence="4 5" key="1">
    <citation type="submission" date="2017-02" db="EMBL/GenBank/DDBJ databases">
        <title>Prevalence of linear plasmids in Cutibacterium acnes isolates obtained from cancerous prostatic tissue.</title>
        <authorList>
            <person name="Davidsson S."/>
            <person name="Bruggemann H."/>
        </authorList>
    </citation>
    <scope>NUCLEOTIDE SEQUENCE [LARGE SCALE GENOMIC DNA]</scope>
    <source>
        <strain evidence="4 5">11-78</strain>
    </source>
</reference>
<dbReference type="GO" id="GO:0003677">
    <property type="term" value="F:DNA binding"/>
    <property type="evidence" value="ECO:0007669"/>
    <property type="project" value="UniProtKB-KW"/>
</dbReference>
<dbReference type="AlphaFoldDB" id="A0A2B7ICY3"/>
<reference evidence="3 6" key="2">
    <citation type="submission" date="2018-08" db="EMBL/GenBank/DDBJ databases">
        <title>Genome sequencing of Cutibacterium acnes KCOM 1315.</title>
        <authorList>
            <person name="Kook J.-K."/>
            <person name="Park S.-N."/>
            <person name="Lim Y.K."/>
        </authorList>
    </citation>
    <scope>NUCLEOTIDE SEQUENCE [LARGE SCALE GENOMIC DNA]</scope>
    <source>
        <strain evidence="3 6">KCOM 1315</strain>
    </source>
</reference>
<dbReference type="Proteomes" id="UP000256621">
    <property type="component" value="Chromosome"/>
</dbReference>
<keyword evidence="4" id="KW-0238">DNA-binding</keyword>
<comment type="similarity">
    <text evidence="1">Belongs to the short-chain fatty acyl-CoA assimilation regulator (ScfR) family.</text>
</comment>
<evidence type="ECO:0000313" key="4">
    <source>
        <dbReference type="EMBL" id="PGF35131.1"/>
    </source>
</evidence>
<dbReference type="Proteomes" id="UP000226191">
    <property type="component" value="Unassembled WGS sequence"/>
</dbReference>
<gene>
    <name evidence="4" type="ORF">B1B09_05925</name>
    <name evidence="3" type="ORF">DXN06_07005</name>
</gene>
<sequence>MSEDMREIGERIKSRMPEGMTQQSLAEAMEMTPDALSRMLNGKRGITMTELGKAAEVLGASAHWLVTGHKDPYAMRFAARHTYDFDTHRHINEGREKDREVLDHIAEVYRAAHGSLRASSVVLPKTAKQMREALGDGFVNDFAARVKEVLDVDVMKRSGLSTDYSLCIVGRRVVVLNKQFWARTTWSLAHELGHLVQGHLDRDGDIAGEADEKQANAFAAELLLPEKWMRNFNWPALTRADVARMVWEAKVSAAAMRVRIETLRLKASDEVREALELTTPKLLTLARTSAAERYRDVFVPDWSPTVIAALLEETEKGNADPMLTSRVLGVPVDDIDFPEPPSEEEMVERYERTMLDRRRRDDGAGESAL</sequence>
<dbReference type="EMBL" id="CP031442">
    <property type="protein sequence ID" value="AXM06909.1"/>
    <property type="molecule type" value="Genomic_DNA"/>
</dbReference>
<dbReference type="EMBL" id="MVCE01000002">
    <property type="protein sequence ID" value="PGF35131.1"/>
    <property type="molecule type" value="Genomic_DNA"/>
</dbReference>
<dbReference type="PROSITE" id="PS50943">
    <property type="entry name" value="HTH_CROC1"/>
    <property type="match status" value="1"/>
</dbReference>
<dbReference type="InterPro" id="IPR010982">
    <property type="entry name" value="Lambda_DNA-bd_dom_sf"/>
</dbReference>
<dbReference type="InterPro" id="IPR052345">
    <property type="entry name" value="Rad_response_metalloprotease"/>
</dbReference>
<evidence type="ECO:0000313" key="3">
    <source>
        <dbReference type="EMBL" id="AXM06909.1"/>
    </source>
</evidence>
<evidence type="ECO:0000259" key="2">
    <source>
        <dbReference type="PROSITE" id="PS50943"/>
    </source>
</evidence>
<dbReference type="Pfam" id="PF06114">
    <property type="entry name" value="Peptidase_M78"/>
    <property type="match status" value="1"/>
</dbReference>
<protein>
    <submittedName>
        <fullName evidence="4">DNA-binding protein</fullName>
    </submittedName>
    <submittedName>
        <fullName evidence="3">ImmA/IrrE family metallo-endopeptidase</fullName>
    </submittedName>
</protein>
<dbReference type="Gene3D" id="1.10.260.40">
    <property type="entry name" value="lambda repressor-like DNA-binding domains"/>
    <property type="match status" value="1"/>
</dbReference>
<dbReference type="GeneID" id="92856167"/>
<dbReference type="InterPro" id="IPR001387">
    <property type="entry name" value="Cro/C1-type_HTH"/>
</dbReference>
<evidence type="ECO:0000313" key="6">
    <source>
        <dbReference type="Proteomes" id="UP000256621"/>
    </source>
</evidence>
<proteinExistence type="inferred from homology"/>
<accession>A0A2B7ICY3</accession>
<evidence type="ECO:0000256" key="1">
    <source>
        <dbReference type="ARBA" id="ARBA00007227"/>
    </source>
</evidence>
<dbReference type="RefSeq" id="WP_002517109.1">
    <property type="nucleotide sequence ID" value="NZ_AP019664.1"/>
</dbReference>
<name>A0A2B7ICY3_CUTAC</name>
<evidence type="ECO:0000313" key="5">
    <source>
        <dbReference type="Proteomes" id="UP000226191"/>
    </source>
</evidence>
<dbReference type="Pfam" id="PF01381">
    <property type="entry name" value="HTH_3"/>
    <property type="match status" value="1"/>
</dbReference>
<organism evidence="4 5">
    <name type="scientific">Cutibacterium acnes</name>
    <name type="common">Propionibacterium acnes</name>
    <dbReference type="NCBI Taxonomy" id="1747"/>
    <lineage>
        <taxon>Bacteria</taxon>
        <taxon>Bacillati</taxon>
        <taxon>Actinomycetota</taxon>
        <taxon>Actinomycetes</taxon>
        <taxon>Propionibacteriales</taxon>
        <taxon>Propionibacteriaceae</taxon>
        <taxon>Cutibacterium</taxon>
    </lineage>
</organism>
<dbReference type="Gene3D" id="1.10.10.2910">
    <property type="match status" value="1"/>
</dbReference>
<dbReference type="PANTHER" id="PTHR43236:SF1">
    <property type="entry name" value="BLL7220 PROTEIN"/>
    <property type="match status" value="1"/>
</dbReference>
<feature type="domain" description="HTH cro/C1-type" evidence="2">
    <location>
        <begin position="19"/>
        <end position="65"/>
    </location>
</feature>